<evidence type="ECO:0000313" key="1">
    <source>
        <dbReference type="EMBL" id="QJA75606.1"/>
    </source>
</evidence>
<reference evidence="2" key="1">
    <citation type="submission" date="2020-03" db="EMBL/GenBank/DDBJ databases">
        <title>The deep terrestrial virosphere.</title>
        <authorList>
            <person name="Holmfeldt K."/>
            <person name="Nilsson E."/>
            <person name="Simone D."/>
            <person name="Lopez-Fernandez M."/>
            <person name="Wu X."/>
            <person name="de Brujin I."/>
            <person name="Lundin D."/>
            <person name="Andersson A."/>
            <person name="Bertilsson S."/>
            <person name="Dopson M."/>
        </authorList>
    </citation>
    <scope>NUCLEOTIDE SEQUENCE</scope>
    <source>
        <strain evidence="1">MM415A01742</strain>
        <strain evidence="2">MM415B02237</strain>
    </source>
</reference>
<dbReference type="AlphaFoldDB" id="A0A6M3KUM3"/>
<evidence type="ECO:0000313" key="2">
    <source>
        <dbReference type="EMBL" id="QJA85271.1"/>
    </source>
</evidence>
<accession>A0A6M3KUM3</accession>
<gene>
    <name evidence="1" type="ORF">MM415A01742_0002</name>
    <name evidence="2" type="ORF">MM415B02237_0002</name>
</gene>
<organism evidence="2">
    <name type="scientific">viral metagenome</name>
    <dbReference type="NCBI Taxonomy" id="1070528"/>
    <lineage>
        <taxon>unclassified sequences</taxon>
        <taxon>metagenomes</taxon>
        <taxon>organismal metagenomes</taxon>
    </lineage>
</organism>
<dbReference type="EMBL" id="MT142565">
    <property type="protein sequence ID" value="QJA85271.1"/>
    <property type="molecule type" value="Genomic_DNA"/>
</dbReference>
<protein>
    <submittedName>
        <fullName evidence="2">Uncharacterized protein</fullName>
    </submittedName>
</protein>
<proteinExistence type="predicted"/>
<name>A0A6M3KUM3_9ZZZZ</name>
<dbReference type="EMBL" id="MT142174">
    <property type="protein sequence ID" value="QJA75606.1"/>
    <property type="molecule type" value="Genomic_DNA"/>
</dbReference>
<sequence length="110" mass="12309">MIGICVIKSTRRIHEMMGGGYSEDGVIATSRLNTLKQNALNAGYKEDEIEVKWVTDKEGAVIQADLNKPTPEQIEEKEKETLIQAKIREQAIAELIKEGKLDKDGKIVKK</sequence>